<keyword evidence="1" id="KW-0812">Transmembrane</keyword>
<proteinExistence type="predicted"/>
<evidence type="ECO:0000256" key="1">
    <source>
        <dbReference type="SAM" id="Phobius"/>
    </source>
</evidence>
<organism evidence="2">
    <name type="scientific">Wolbachia endosymbiont of Armadillidium arcangelii</name>
    <dbReference type="NCBI Taxonomy" id="3158571"/>
    <lineage>
        <taxon>Bacteria</taxon>
        <taxon>Pseudomonadati</taxon>
        <taxon>Pseudomonadota</taxon>
        <taxon>Alphaproteobacteria</taxon>
        <taxon>Rickettsiales</taxon>
        <taxon>Anaplasmataceae</taxon>
        <taxon>Wolbachieae</taxon>
        <taxon>Wolbachia</taxon>
    </lineage>
</organism>
<keyword evidence="1" id="KW-1133">Transmembrane helix</keyword>
<evidence type="ECO:0000313" key="2">
    <source>
        <dbReference type="EMBL" id="XBS67576.1"/>
    </source>
</evidence>
<feature type="transmembrane region" description="Helical" evidence="1">
    <location>
        <begin position="70"/>
        <end position="94"/>
    </location>
</feature>
<keyword evidence="1" id="KW-0472">Membrane</keyword>
<accession>A0AAU7Q5V2</accession>
<sequence>MTGNTNLDSIIPETKNGQKTIKDLKTALKEKEVSSICDALKLVFATIPAFAALGLVVSMVVVWASESLAGFVLLGAIIASPLVGIAAGLITYFLDQDRKQAKAIEKPLALLEEAEVSEKLPLLQPSMQS</sequence>
<reference evidence="2" key="1">
    <citation type="submission" date="2024-06" db="EMBL/GenBank/DDBJ databases">
        <authorList>
            <person name="Dussert Y."/>
            <person name="Peccoud J."/>
            <person name="Pigeault R."/>
        </authorList>
    </citation>
    <scope>NUCLEOTIDE SEQUENCE</scope>
    <source>
        <strain evidence="2">WArc</strain>
    </source>
</reference>
<dbReference type="RefSeq" id="WP_047759394.1">
    <property type="nucleotide sequence ID" value="NZ_CP157942.1"/>
</dbReference>
<feature type="transmembrane region" description="Helical" evidence="1">
    <location>
        <begin position="39"/>
        <end position="64"/>
    </location>
</feature>
<protein>
    <submittedName>
        <fullName evidence="2">Uncharacterized protein</fullName>
    </submittedName>
</protein>
<name>A0AAU7Q5V2_9RICK</name>
<gene>
    <name evidence="2" type="ORF">ABLO99_02750</name>
</gene>
<dbReference type="AlphaFoldDB" id="A0AAU7Q5V2"/>
<dbReference type="EMBL" id="CP157942">
    <property type="protein sequence ID" value="XBS67576.1"/>
    <property type="molecule type" value="Genomic_DNA"/>
</dbReference>